<evidence type="ECO:0000313" key="2">
    <source>
        <dbReference type="Proteomes" id="UP000504615"/>
    </source>
</evidence>
<evidence type="ECO:0000313" key="3">
    <source>
        <dbReference type="RefSeq" id="XP_011648380.1"/>
    </source>
</evidence>
<accession>A0A6I9WVN3</accession>
<dbReference type="Proteomes" id="UP000504615">
    <property type="component" value="Unplaced"/>
</dbReference>
<reference evidence="3" key="1">
    <citation type="submission" date="2025-08" db="UniProtKB">
        <authorList>
            <consortium name="RefSeq"/>
        </authorList>
    </citation>
    <scope>IDENTIFICATION</scope>
</reference>
<name>A0A6I9WVN3_9HYME</name>
<protein>
    <submittedName>
        <fullName evidence="3">Uncharacterized protein LOC105434367</fullName>
    </submittedName>
</protein>
<proteinExistence type="predicted"/>
<keyword evidence="2" id="KW-1185">Reference proteome</keyword>
<organism evidence="2 3">
    <name type="scientific">Pogonomyrmex barbatus</name>
    <name type="common">red harvester ant</name>
    <dbReference type="NCBI Taxonomy" id="144034"/>
    <lineage>
        <taxon>Eukaryota</taxon>
        <taxon>Metazoa</taxon>
        <taxon>Ecdysozoa</taxon>
        <taxon>Arthropoda</taxon>
        <taxon>Hexapoda</taxon>
        <taxon>Insecta</taxon>
        <taxon>Pterygota</taxon>
        <taxon>Neoptera</taxon>
        <taxon>Endopterygota</taxon>
        <taxon>Hymenoptera</taxon>
        <taxon>Apocrita</taxon>
        <taxon>Aculeata</taxon>
        <taxon>Formicoidea</taxon>
        <taxon>Formicidae</taxon>
        <taxon>Myrmicinae</taxon>
        <taxon>Pogonomyrmex</taxon>
    </lineage>
</organism>
<sequence>MSARRRHANDFTDALTSFRQINDEESSQTTSQTISEDDLLSTRSKLYENDKDTKSKKTRAGSIILAGNLTNQQCISSSDSYNTSEKDTCSNRQPLLKDISIVSEESSYRTIKADLNKRINLFDNEYLDRECSSIEEQSNLHTTVPKTTDSKNIKFCHLNKNKAVRQCDSINNRRRSMSESSLENVTSCDKKLGKSKSYGTLNTMLKRDTNYNIKANQILPHSTKMTPKVSHHEKVEMIVLSFNALSLSKPSILSNKKDDCHYIKDQKHDSTSEESLKEDLDPSELKTFLHWLADKKPLKEAQKKHKPQTPFLRRLSTNYYNSPKAFTEGLLTIIEESVINNDSRASLQCSEISSYKFNEELKKMCKLIEDETIPEWPQSPNILTPTCTRRKSQESKSDPLCKFHTLSPGLYSTPTFSRRNSKDSKKIYRRMSKNIKKSLHDSTSTFESLEAYCEKLYPNEYKATLQDKSQSPLKKNMDNILRACDNQMASLDDSLNINEQIEKARTCFSNPDEYNNTPEAQHDLFSGEKYDRINSKRLSDVFKQRTKYSKDKMFELDDLENTLMYEIAKKRQRCLDTARIMMDIDSESTETQETQETYPNIEYTSKFTNDDKFLKTLMYLKKYQNSLEKYKPLLNQFHQIKSCSPRMPYNKKNIRTTLISDENLGAHALSTLSGDKRILRTPKFSRKKIATPSSTKHSINKPVVSKPRLFVTPGKSPVNKGCKPKRTYFPDMPETKQNKPEVNSHAQSIYRQIGNYDHVISPIALYIKGIDSPVKNLKPKTNEIPLTPKKKRFLRSPSPKFQLSPKRPRDKLIGMAVKNKNIADNNCTHSKVHYKLPSHIKKIGNRKVGNRINGCSTKDKVAIQHEGLTKSVQMDYLKPTETYCGSAEEFVYTE</sequence>
<gene>
    <name evidence="3" type="primary">LOC105434367</name>
</gene>
<dbReference type="KEGG" id="pbar:105434367"/>
<dbReference type="AlphaFoldDB" id="A0A6I9WVN3"/>
<dbReference type="GeneID" id="105434367"/>
<dbReference type="OrthoDB" id="7696562at2759"/>
<feature type="region of interest" description="Disordered" evidence="1">
    <location>
        <begin position="16"/>
        <end position="37"/>
    </location>
</feature>
<dbReference type="RefSeq" id="XP_011648380.1">
    <property type="nucleotide sequence ID" value="XM_011650078.1"/>
</dbReference>
<evidence type="ECO:0000256" key="1">
    <source>
        <dbReference type="SAM" id="MobiDB-lite"/>
    </source>
</evidence>